<proteinExistence type="predicted"/>
<dbReference type="EMBL" id="MK064565">
    <property type="protein sequence ID" value="AZI75891.1"/>
    <property type="molecule type" value="Genomic_DNA"/>
</dbReference>
<dbReference type="Proteomes" id="UP000277970">
    <property type="component" value="Segment"/>
</dbReference>
<accession>A0A3S8NF91</accession>
<gene>
    <name evidence="1" type="ORF">SBRV1_gp02</name>
    <name evidence="2" type="ORF">SBRV1_gp59</name>
</gene>
<evidence type="ECO:0000313" key="1">
    <source>
        <dbReference type="EMBL" id="AZI75891.1"/>
    </source>
</evidence>
<name>A0A3S8NF91_9VIRU</name>
<evidence type="ECO:0000313" key="3">
    <source>
        <dbReference type="Proteomes" id="UP000277970"/>
    </source>
</evidence>
<evidence type="ECO:0000313" key="2">
    <source>
        <dbReference type="EMBL" id="AZI75948.1"/>
    </source>
</evidence>
<sequence>MKIYNYLYLVFFDLGEKNCSKISCEILKFTKHISSLYIVMHIAQF</sequence>
<organism evidence="1">
    <name type="scientific">Sulfolobales Beppu rod-shaped virus 1</name>
    <dbReference type="NCBI Taxonomy" id="2493121"/>
    <lineage>
        <taxon>Viruses</taxon>
        <taxon>Adnaviria</taxon>
        <taxon>Zilligvirae</taxon>
        <taxon>Taleaviricota</taxon>
        <taxon>Tokiviricetes</taxon>
        <taxon>Ligamenvirales</taxon>
        <taxon>Rudiviridae</taxon>
        <taxon>Japarudivirus</taxon>
        <taxon>Japarudivirus beppuense</taxon>
        <taxon>Japarudivirus SBRV1</taxon>
    </lineage>
</organism>
<dbReference type="EMBL" id="MK064565">
    <property type="protein sequence ID" value="AZI75948.1"/>
    <property type="molecule type" value="Genomic_DNA"/>
</dbReference>
<protein>
    <submittedName>
        <fullName evidence="1">Uncharacterized protein</fullName>
    </submittedName>
</protein>
<keyword evidence="3" id="KW-1185">Reference proteome</keyword>
<reference evidence="1" key="1">
    <citation type="journal article" date="2018" name="Environ. Microbiol.">
        <title>New archaeal viruses discovered by metagenomic analysis of viral communities in enrichment cultures.</title>
        <authorList>
            <person name="Liu Y."/>
            <person name="Brandt D."/>
            <person name="Ishino S."/>
            <person name="Ishino Y."/>
            <person name="Koonin E.V."/>
            <person name="Kalinowski J."/>
            <person name="Krupovic M."/>
            <person name="Prangishvili D."/>
        </authorList>
    </citation>
    <scope>NUCLEOTIDE SEQUENCE [LARGE SCALE GENOMIC DNA]</scope>
</reference>